<protein>
    <submittedName>
        <fullName evidence="3">Uncharacterized protein LOC115624535</fullName>
    </submittedName>
</protein>
<feature type="transmembrane region" description="Helical" evidence="1">
    <location>
        <begin position="12"/>
        <end position="32"/>
    </location>
</feature>
<dbReference type="AlphaFoldDB" id="A0A6J2TGJ5"/>
<gene>
    <name evidence="3" type="primary">LOC115624535</name>
</gene>
<keyword evidence="1" id="KW-0472">Membrane</keyword>
<dbReference type="Proteomes" id="UP000504634">
    <property type="component" value="Unplaced"/>
</dbReference>
<keyword evidence="1" id="KW-1133">Transmembrane helix</keyword>
<evidence type="ECO:0000313" key="3">
    <source>
        <dbReference type="RefSeq" id="XP_030375119.1"/>
    </source>
</evidence>
<proteinExistence type="predicted"/>
<organism evidence="2 3">
    <name type="scientific">Drosophila lebanonensis</name>
    <name type="common">Fruit fly</name>
    <name type="synonym">Scaptodrosophila lebanonensis</name>
    <dbReference type="NCBI Taxonomy" id="7225"/>
    <lineage>
        <taxon>Eukaryota</taxon>
        <taxon>Metazoa</taxon>
        <taxon>Ecdysozoa</taxon>
        <taxon>Arthropoda</taxon>
        <taxon>Hexapoda</taxon>
        <taxon>Insecta</taxon>
        <taxon>Pterygota</taxon>
        <taxon>Neoptera</taxon>
        <taxon>Endopterygota</taxon>
        <taxon>Diptera</taxon>
        <taxon>Brachycera</taxon>
        <taxon>Muscomorpha</taxon>
        <taxon>Ephydroidea</taxon>
        <taxon>Drosophilidae</taxon>
        <taxon>Scaptodrosophila</taxon>
    </lineage>
</organism>
<dbReference type="RefSeq" id="XP_030375119.1">
    <property type="nucleotide sequence ID" value="XM_030519259.1"/>
</dbReference>
<evidence type="ECO:0000313" key="2">
    <source>
        <dbReference type="Proteomes" id="UP000504634"/>
    </source>
</evidence>
<reference evidence="3" key="1">
    <citation type="submission" date="2025-08" db="UniProtKB">
        <authorList>
            <consortium name="RefSeq"/>
        </authorList>
    </citation>
    <scope>IDENTIFICATION</scope>
    <source>
        <strain evidence="3">11010-0011.00</strain>
        <tissue evidence="3">Whole body</tissue>
    </source>
</reference>
<name>A0A6J2TGJ5_DROLE</name>
<keyword evidence="1" id="KW-0812">Transmembrane</keyword>
<dbReference type="GeneID" id="115624535"/>
<dbReference type="OrthoDB" id="7899880at2759"/>
<sequence length="70" mass="8209">MKVFAFGELNTFELFVLLTVIPTVFSYLWYLIGGDILNFESSKLSYTIYTAQDPVNCYQDYERKENTNAY</sequence>
<keyword evidence="2" id="KW-1185">Reference proteome</keyword>
<accession>A0A6J2TGJ5</accession>
<evidence type="ECO:0000256" key="1">
    <source>
        <dbReference type="SAM" id="Phobius"/>
    </source>
</evidence>